<dbReference type="EMBL" id="JBANAX010000090">
    <property type="protein sequence ID" value="KAL1222822.1"/>
    <property type="molecule type" value="Genomic_DNA"/>
</dbReference>
<feature type="domain" description="Poor homologous synapsis 1 PH" evidence="1">
    <location>
        <begin position="25"/>
        <end position="164"/>
    </location>
</feature>
<protein>
    <submittedName>
        <fullName evidence="2">Protein POOR HOMOLOGOUS SYNAPSIS 1</fullName>
    </submittedName>
</protein>
<dbReference type="Proteomes" id="UP001558713">
    <property type="component" value="Unassembled WGS sequence"/>
</dbReference>
<keyword evidence="3" id="KW-1185">Reference proteome</keyword>
<evidence type="ECO:0000313" key="2">
    <source>
        <dbReference type="EMBL" id="KAL1222822.1"/>
    </source>
</evidence>
<gene>
    <name evidence="2" type="ORF">V5N11_022130</name>
</gene>
<evidence type="ECO:0000259" key="1">
    <source>
        <dbReference type="Pfam" id="PF25349"/>
    </source>
</evidence>
<reference evidence="2 3" key="1">
    <citation type="submission" date="2024-04" db="EMBL/GenBank/DDBJ databases">
        <title>Genome assembly C_amara_ONT_v2.</title>
        <authorList>
            <person name="Yant L."/>
            <person name="Moore C."/>
            <person name="Slenker M."/>
        </authorList>
    </citation>
    <scope>NUCLEOTIDE SEQUENCE [LARGE SCALE GENOMIC DNA]</scope>
    <source>
        <tissue evidence="2">Leaf</tissue>
    </source>
</reference>
<dbReference type="Pfam" id="PF25349">
    <property type="entry name" value="PH_PHS1"/>
    <property type="match status" value="1"/>
</dbReference>
<evidence type="ECO:0000313" key="3">
    <source>
        <dbReference type="Proteomes" id="UP001558713"/>
    </source>
</evidence>
<organism evidence="2 3">
    <name type="scientific">Cardamine amara subsp. amara</name>
    <dbReference type="NCBI Taxonomy" id="228776"/>
    <lineage>
        <taxon>Eukaryota</taxon>
        <taxon>Viridiplantae</taxon>
        <taxon>Streptophyta</taxon>
        <taxon>Embryophyta</taxon>
        <taxon>Tracheophyta</taxon>
        <taxon>Spermatophyta</taxon>
        <taxon>Magnoliopsida</taxon>
        <taxon>eudicotyledons</taxon>
        <taxon>Gunneridae</taxon>
        <taxon>Pentapetalae</taxon>
        <taxon>rosids</taxon>
        <taxon>malvids</taxon>
        <taxon>Brassicales</taxon>
        <taxon>Brassicaceae</taxon>
        <taxon>Cardamineae</taxon>
        <taxon>Cardamine</taxon>
    </lineage>
</organism>
<name>A0ABD1C048_CARAN</name>
<proteinExistence type="predicted"/>
<dbReference type="InterPro" id="IPR057619">
    <property type="entry name" value="PH_PHS1"/>
</dbReference>
<comment type="caution">
    <text evidence="2">The sequence shown here is derived from an EMBL/GenBank/DDBJ whole genome shotgun (WGS) entry which is preliminary data.</text>
</comment>
<dbReference type="AlphaFoldDB" id="A0ABD1C048"/>
<sequence length="353" mass="39715">MAGSRTASIREHHRGNSEGASKCSRWLICFARFVQYPSSPSPCLGLKPLGKRELCHSPHGTWLSTSSSTVSLHMVDKVIRSGVILSVELDGKVLEEHYISKLNFSWPQMSCVSGFPTRGSRVILVSYKDFENEIQKFALRFSTCDAASSFVVALKEKLKGLEKAGNQKIETSSEVSFQSVYNSSIEIVPRSTEEQPNMVNPLCRATEEQPYMVNPLCRAIEEQPYMVNPLCRVTEEQPYMVNSLCRATEEQPNMVDSYTPQMLPRLEYETGQTVYQPQSMLSQIPNENFINHPPSFTTLLSGCFPNSTLGQTTVKQDPDLKSQILKYMEDSAFQDMLHKVETIMDEVGGSWIL</sequence>
<accession>A0ABD1C048</accession>